<comment type="pathway">
    <text evidence="3 9">Cofactor biosynthesis; tetrahydrofolate biosynthesis; 7,8-dihydrofolate from 2-amino-4-hydroxy-6-hydroxymethyl-7,8-dihydropteridine diphosphate and 4-aminobenzoate: step 1/2.</text>
</comment>
<keyword evidence="12" id="KW-1185">Reference proteome</keyword>
<reference evidence="12" key="1">
    <citation type="submission" date="2016-11" db="EMBL/GenBank/DDBJ databases">
        <authorList>
            <person name="Varghese N."/>
            <person name="Submissions S."/>
        </authorList>
    </citation>
    <scope>NUCLEOTIDE SEQUENCE [LARGE SCALE GENOMIC DNA]</scope>
    <source>
        <strain evidence="12">UWOS</strain>
    </source>
</reference>
<evidence type="ECO:0000313" key="11">
    <source>
        <dbReference type="EMBL" id="SHK89503.1"/>
    </source>
</evidence>
<evidence type="ECO:0000256" key="8">
    <source>
        <dbReference type="ARBA" id="ARBA00022909"/>
    </source>
</evidence>
<dbReference type="PANTHER" id="PTHR20941">
    <property type="entry name" value="FOLATE SYNTHESIS PROTEINS"/>
    <property type="match status" value="1"/>
</dbReference>
<dbReference type="GO" id="GO:0005829">
    <property type="term" value="C:cytosol"/>
    <property type="evidence" value="ECO:0007669"/>
    <property type="project" value="TreeGrafter"/>
</dbReference>
<comment type="cofactor">
    <cofactor evidence="2 9">
        <name>Mg(2+)</name>
        <dbReference type="ChEBI" id="CHEBI:18420"/>
    </cofactor>
</comment>
<name>A0A1M6W6Y3_9BACT</name>
<keyword evidence="8 9" id="KW-0289">Folate biosynthesis</keyword>
<dbReference type="CDD" id="cd00739">
    <property type="entry name" value="DHPS"/>
    <property type="match status" value="1"/>
</dbReference>
<dbReference type="EC" id="2.5.1.15" evidence="4 9"/>
<dbReference type="PROSITE" id="PS00793">
    <property type="entry name" value="DHPS_2"/>
    <property type="match status" value="1"/>
</dbReference>
<feature type="domain" description="Pterin-binding" evidence="10">
    <location>
        <begin position="28"/>
        <end position="285"/>
    </location>
</feature>
<dbReference type="GO" id="GO:0046872">
    <property type="term" value="F:metal ion binding"/>
    <property type="evidence" value="ECO:0007669"/>
    <property type="project" value="UniProtKB-KW"/>
</dbReference>
<dbReference type="PANTHER" id="PTHR20941:SF1">
    <property type="entry name" value="FOLIC ACID SYNTHESIS PROTEIN FOL1"/>
    <property type="match status" value="1"/>
</dbReference>
<accession>A0A1M6W6Y3</accession>
<dbReference type="InterPro" id="IPR006390">
    <property type="entry name" value="DHP_synth_dom"/>
</dbReference>
<keyword evidence="6 9" id="KW-0479">Metal-binding</keyword>
<dbReference type="InterPro" id="IPR011005">
    <property type="entry name" value="Dihydropteroate_synth-like_sf"/>
</dbReference>
<evidence type="ECO:0000256" key="4">
    <source>
        <dbReference type="ARBA" id="ARBA00012458"/>
    </source>
</evidence>
<dbReference type="EMBL" id="FRAW01000022">
    <property type="protein sequence ID" value="SHK89503.1"/>
    <property type="molecule type" value="Genomic_DNA"/>
</dbReference>
<keyword evidence="5 9" id="KW-0808">Transferase</keyword>
<comment type="similarity">
    <text evidence="9">Belongs to the DHPS family.</text>
</comment>
<evidence type="ECO:0000256" key="3">
    <source>
        <dbReference type="ARBA" id="ARBA00004763"/>
    </source>
</evidence>
<organism evidence="11 12">
    <name type="scientific">Fibrobacter intestinalis</name>
    <dbReference type="NCBI Taxonomy" id="28122"/>
    <lineage>
        <taxon>Bacteria</taxon>
        <taxon>Pseudomonadati</taxon>
        <taxon>Fibrobacterota</taxon>
        <taxon>Fibrobacteria</taxon>
        <taxon>Fibrobacterales</taxon>
        <taxon>Fibrobacteraceae</taxon>
        <taxon>Fibrobacter</taxon>
    </lineage>
</organism>
<dbReference type="PROSITE" id="PS00792">
    <property type="entry name" value="DHPS_1"/>
    <property type="match status" value="1"/>
</dbReference>
<dbReference type="SUPFAM" id="SSF51717">
    <property type="entry name" value="Dihydropteroate synthetase-like"/>
    <property type="match status" value="1"/>
</dbReference>
<dbReference type="NCBIfam" id="TIGR01496">
    <property type="entry name" value="DHPS"/>
    <property type="match status" value="1"/>
</dbReference>
<evidence type="ECO:0000256" key="7">
    <source>
        <dbReference type="ARBA" id="ARBA00022842"/>
    </source>
</evidence>
<protein>
    <recommendedName>
        <fullName evidence="4 9">Dihydropteroate synthase</fullName>
        <shortName evidence="9">DHPS</shortName>
        <ecNumber evidence="4 9">2.5.1.15</ecNumber>
    </recommendedName>
    <alternativeName>
        <fullName evidence="9">Dihydropteroate pyrophosphorylase</fullName>
    </alternativeName>
</protein>
<sequence>MPFSSYIKNSSANPWTVCGNVISGKPVPAVMGIVNVTPDSFFDGGKHNTLDAAFEHAQKLLDEGASIIDIGGESSRPGAAHVSAQEEIERVVPLIRKLAPLLSTRNFTISVDTVKSEVALESVKAGAHIINDISALQFDPNMAQTIAETKASCVLNHMRGNFGTMQQDFAPYQDVVREVRESLLQAEQKLIDLGVDEKTICLDPGIGFGKDLQNNLDLIAYAEKFVDTRFPVLYGMSRKSFIGKTPGLENSDRLIPTVVSGILAALGGATVIRVHDVREAVESFQLLKAFRHAPV</sequence>
<dbReference type="GO" id="GO:0046654">
    <property type="term" value="P:tetrahydrofolate biosynthetic process"/>
    <property type="evidence" value="ECO:0007669"/>
    <property type="project" value="UniProtKB-UniPathway"/>
</dbReference>
<dbReference type="Pfam" id="PF00809">
    <property type="entry name" value="Pterin_bind"/>
    <property type="match status" value="1"/>
</dbReference>
<evidence type="ECO:0000256" key="1">
    <source>
        <dbReference type="ARBA" id="ARBA00000012"/>
    </source>
</evidence>
<dbReference type="AlphaFoldDB" id="A0A1M6W6Y3"/>
<dbReference type="InterPro" id="IPR000489">
    <property type="entry name" value="Pterin-binding_dom"/>
</dbReference>
<comment type="function">
    <text evidence="9">Catalyzes the condensation of para-aminobenzoate (pABA) with 6-hydroxymethyl-7,8-dihydropterin diphosphate (DHPt-PP) to form 7,8-dihydropteroate (H2Pte), the immediate precursor of folate derivatives.</text>
</comment>
<evidence type="ECO:0000313" key="12">
    <source>
        <dbReference type="Proteomes" id="UP000184275"/>
    </source>
</evidence>
<evidence type="ECO:0000256" key="6">
    <source>
        <dbReference type="ARBA" id="ARBA00022723"/>
    </source>
</evidence>
<dbReference type="GO" id="GO:0004156">
    <property type="term" value="F:dihydropteroate synthase activity"/>
    <property type="evidence" value="ECO:0007669"/>
    <property type="project" value="UniProtKB-EC"/>
</dbReference>
<evidence type="ECO:0000259" key="10">
    <source>
        <dbReference type="PROSITE" id="PS50972"/>
    </source>
</evidence>
<dbReference type="InterPro" id="IPR045031">
    <property type="entry name" value="DHP_synth-like"/>
</dbReference>
<comment type="catalytic activity">
    <reaction evidence="1">
        <text>(7,8-dihydropterin-6-yl)methyl diphosphate + 4-aminobenzoate = 7,8-dihydropteroate + diphosphate</text>
        <dbReference type="Rhea" id="RHEA:19949"/>
        <dbReference type="ChEBI" id="CHEBI:17836"/>
        <dbReference type="ChEBI" id="CHEBI:17839"/>
        <dbReference type="ChEBI" id="CHEBI:33019"/>
        <dbReference type="ChEBI" id="CHEBI:72950"/>
        <dbReference type="EC" id="2.5.1.15"/>
    </reaction>
</comment>
<dbReference type="UniPathway" id="UPA00077">
    <property type="reaction ID" value="UER00156"/>
</dbReference>
<dbReference type="Proteomes" id="UP000184275">
    <property type="component" value="Unassembled WGS sequence"/>
</dbReference>
<keyword evidence="7 9" id="KW-0460">Magnesium</keyword>
<dbReference type="PROSITE" id="PS50972">
    <property type="entry name" value="PTERIN_BINDING"/>
    <property type="match status" value="1"/>
</dbReference>
<proteinExistence type="inferred from homology"/>
<dbReference type="Gene3D" id="3.20.20.20">
    <property type="entry name" value="Dihydropteroate synthase-like"/>
    <property type="match status" value="1"/>
</dbReference>
<evidence type="ECO:0000256" key="5">
    <source>
        <dbReference type="ARBA" id="ARBA00022679"/>
    </source>
</evidence>
<gene>
    <name evidence="11" type="ORF">SAMN05720469_12239</name>
</gene>
<evidence type="ECO:0000256" key="9">
    <source>
        <dbReference type="RuleBase" id="RU361205"/>
    </source>
</evidence>
<evidence type="ECO:0000256" key="2">
    <source>
        <dbReference type="ARBA" id="ARBA00001946"/>
    </source>
</evidence>
<dbReference type="GO" id="GO:0046656">
    <property type="term" value="P:folic acid biosynthetic process"/>
    <property type="evidence" value="ECO:0007669"/>
    <property type="project" value="UniProtKB-KW"/>
</dbReference>